<comment type="catalytic activity">
    <reaction evidence="1 8">
        <text>malonyl-[ACP] + S-adenosyl-L-methionine = malonyl-[ACP] methyl ester + S-adenosyl-L-homocysteine</text>
        <dbReference type="Rhea" id="RHEA:17105"/>
        <dbReference type="Rhea" id="RHEA-COMP:9623"/>
        <dbReference type="Rhea" id="RHEA-COMP:9954"/>
        <dbReference type="ChEBI" id="CHEBI:57856"/>
        <dbReference type="ChEBI" id="CHEBI:59789"/>
        <dbReference type="ChEBI" id="CHEBI:78449"/>
        <dbReference type="ChEBI" id="CHEBI:78845"/>
        <dbReference type="EC" id="2.1.1.197"/>
    </reaction>
</comment>
<dbReference type="OrthoDB" id="9760689at2"/>
<gene>
    <name evidence="8 10" type="primary">bioC</name>
    <name evidence="10" type="ORF">FJM67_03385</name>
</gene>
<dbReference type="GO" id="GO:0008757">
    <property type="term" value="F:S-adenosylmethionine-dependent methyltransferase activity"/>
    <property type="evidence" value="ECO:0007669"/>
    <property type="project" value="InterPro"/>
</dbReference>
<dbReference type="GO" id="GO:0010340">
    <property type="term" value="F:carboxyl-O-methyltransferase activity"/>
    <property type="evidence" value="ECO:0007669"/>
    <property type="project" value="UniProtKB-UniRule"/>
</dbReference>
<dbReference type="UniPathway" id="UPA00078"/>
<dbReference type="SUPFAM" id="SSF53335">
    <property type="entry name" value="S-adenosyl-L-methionine-dependent methyltransferases"/>
    <property type="match status" value="1"/>
</dbReference>
<dbReference type="Proteomes" id="UP000315901">
    <property type="component" value="Unassembled WGS sequence"/>
</dbReference>
<dbReference type="NCBIfam" id="TIGR02072">
    <property type="entry name" value="BioC"/>
    <property type="match status" value="1"/>
</dbReference>
<comment type="caution">
    <text evidence="10">The sequence shown here is derived from an EMBL/GenBank/DDBJ whole genome shotgun (WGS) entry which is preliminary data.</text>
</comment>
<evidence type="ECO:0000256" key="4">
    <source>
        <dbReference type="ARBA" id="ARBA00022603"/>
    </source>
</evidence>
<dbReference type="HAMAP" id="MF_00835">
    <property type="entry name" value="BioC"/>
    <property type="match status" value="1"/>
</dbReference>
<dbReference type="Pfam" id="PF08241">
    <property type="entry name" value="Methyltransf_11"/>
    <property type="match status" value="1"/>
</dbReference>
<evidence type="ECO:0000256" key="8">
    <source>
        <dbReference type="HAMAP-Rule" id="MF_00835"/>
    </source>
</evidence>
<dbReference type="InterPro" id="IPR011814">
    <property type="entry name" value="BioC"/>
</dbReference>
<dbReference type="CDD" id="cd02440">
    <property type="entry name" value="AdoMet_MTases"/>
    <property type="match status" value="1"/>
</dbReference>
<reference evidence="10 11" key="1">
    <citation type="submission" date="2019-06" db="EMBL/GenBank/DDBJ databases">
        <title>A novel bacterium of genus Marinomonas, isolated from coastal sand.</title>
        <authorList>
            <person name="Huang H."/>
            <person name="Mo K."/>
            <person name="Hu Y."/>
        </authorList>
    </citation>
    <scope>NUCLEOTIDE SEQUENCE [LARGE SCALE GENOMIC DNA]</scope>
    <source>
        <strain evidence="10 11">HB171799</strain>
    </source>
</reference>
<name>A0A501X2H2_9GAMM</name>
<protein>
    <recommendedName>
        <fullName evidence="3 8">Malonyl-[acyl-carrier protein] O-methyltransferase</fullName>
        <shortName evidence="8">Malonyl-ACP O-methyltransferase</shortName>
        <ecNumber evidence="3 8">2.1.1.197</ecNumber>
    </recommendedName>
    <alternativeName>
        <fullName evidence="8">Biotin synthesis protein BioC</fullName>
    </alternativeName>
</protein>
<dbReference type="PANTHER" id="PTHR43861">
    <property type="entry name" value="TRANS-ACONITATE 2-METHYLTRANSFERASE-RELATED"/>
    <property type="match status" value="1"/>
</dbReference>
<evidence type="ECO:0000259" key="9">
    <source>
        <dbReference type="Pfam" id="PF08241"/>
    </source>
</evidence>
<feature type="domain" description="Methyltransferase type 11" evidence="9">
    <location>
        <begin position="53"/>
        <end position="145"/>
    </location>
</feature>
<keyword evidence="7 8" id="KW-0093">Biotin biosynthesis</keyword>
<evidence type="ECO:0000256" key="5">
    <source>
        <dbReference type="ARBA" id="ARBA00022679"/>
    </source>
</evidence>
<dbReference type="GO" id="GO:0009102">
    <property type="term" value="P:biotin biosynthetic process"/>
    <property type="evidence" value="ECO:0007669"/>
    <property type="project" value="UniProtKB-UniRule"/>
</dbReference>
<dbReference type="InterPro" id="IPR013216">
    <property type="entry name" value="Methyltransf_11"/>
</dbReference>
<keyword evidence="4 8" id="KW-0489">Methyltransferase</keyword>
<keyword evidence="5 8" id="KW-0808">Transferase</keyword>
<dbReference type="Gene3D" id="3.40.50.150">
    <property type="entry name" value="Vaccinia Virus protein VP39"/>
    <property type="match status" value="1"/>
</dbReference>
<comment type="function">
    <text evidence="8">Converts the free carboxyl group of a malonyl-thioester to its methyl ester by transfer of a methyl group from S-adenosyl-L-methionine (SAM). It allows to synthesize pimeloyl-ACP via the fatty acid synthetic pathway.</text>
</comment>
<accession>A0A501X2H2</accession>
<dbReference type="GO" id="GO:0102130">
    <property type="term" value="F:malonyl-CoA methyltransferase activity"/>
    <property type="evidence" value="ECO:0007669"/>
    <property type="project" value="UniProtKB-EC"/>
</dbReference>
<dbReference type="EC" id="2.1.1.197" evidence="3 8"/>
<comment type="pathway">
    <text evidence="2 8">Cofactor biosynthesis; biotin biosynthesis.</text>
</comment>
<evidence type="ECO:0000256" key="3">
    <source>
        <dbReference type="ARBA" id="ARBA00012327"/>
    </source>
</evidence>
<proteinExistence type="inferred from homology"/>
<dbReference type="EMBL" id="VFRR01000004">
    <property type="protein sequence ID" value="TPE54685.1"/>
    <property type="molecule type" value="Genomic_DNA"/>
</dbReference>
<evidence type="ECO:0000256" key="6">
    <source>
        <dbReference type="ARBA" id="ARBA00022691"/>
    </source>
</evidence>
<evidence type="ECO:0000313" key="10">
    <source>
        <dbReference type="EMBL" id="TPE54685.1"/>
    </source>
</evidence>
<evidence type="ECO:0000313" key="11">
    <source>
        <dbReference type="Proteomes" id="UP000315901"/>
    </source>
</evidence>
<dbReference type="GO" id="GO:0032259">
    <property type="term" value="P:methylation"/>
    <property type="evidence" value="ECO:0007669"/>
    <property type="project" value="UniProtKB-KW"/>
</dbReference>
<dbReference type="PANTHER" id="PTHR43861:SF1">
    <property type="entry name" value="TRANS-ACONITATE 2-METHYLTRANSFERASE"/>
    <property type="match status" value="1"/>
</dbReference>
<keyword evidence="6 8" id="KW-0949">S-adenosyl-L-methionine</keyword>
<dbReference type="AlphaFoldDB" id="A0A501X2H2"/>
<dbReference type="RefSeq" id="WP_140587265.1">
    <property type="nucleotide sequence ID" value="NZ_VFRR01000004.1"/>
</dbReference>
<dbReference type="InterPro" id="IPR029063">
    <property type="entry name" value="SAM-dependent_MTases_sf"/>
</dbReference>
<comment type="similarity">
    <text evidence="8">Belongs to the methyltransferase superfamily.</text>
</comment>
<evidence type="ECO:0000256" key="1">
    <source>
        <dbReference type="ARBA" id="ARBA00000852"/>
    </source>
</evidence>
<organism evidence="10 11">
    <name type="scientific">Maribrevibacterium harenarium</name>
    <dbReference type="NCBI Taxonomy" id="2589817"/>
    <lineage>
        <taxon>Bacteria</taxon>
        <taxon>Pseudomonadati</taxon>
        <taxon>Pseudomonadota</taxon>
        <taxon>Gammaproteobacteria</taxon>
        <taxon>Oceanospirillales</taxon>
        <taxon>Oceanospirillaceae</taxon>
        <taxon>Maribrevibacterium</taxon>
    </lineage>
</organism>
<evidence type="ECO:0000256" key="2">
    <source>
        <dbReference type="ARBA" id="ARBA00004746"/>
    </source>
</evidence>
<sequence>MTTQIPTDHRYKQTVSRRFSQAVDTYDQHNLLQQEVLKLLLPLLPTSPRGLWLDLGCGTGESTRLLSQQLSQKQIIAADLSPAMLMKTREKLPVSTVCADAEALPFAEKAFAGIWSSLAIQWCLQRHQLFNELYRVLSAEGELVISTLLEGSLEQFDQGWRQVDGSVHHNRYPSAALLETELMAAGFTQVRVLQQPLTLYFTTLTALTDSLRKVGASTLSDVPQAQFAKSKWRAFSQFYESLRCPDGLPLTYQVGFIYAKKRNL</sequence>
<evidence type="ECO:0000256" key="7">
    <source>
        <dbReference type="ARBA" id="ARBA00022756"/>
    </source>
</evidence>
<keyword evidence="11" id="KW-1185">Reference proteome</keyword>